<evidence type="ECO:0000313" key="3">
    <source>
        <dbReference type="Proteomes" id="UP000772618"/>
    </source>
</evidence>
<dbReference type="Gene3D" id="2.60.40.3140">
    <property type="match status" value="1"/>
</dbReference>
<accession>A0ABS5VTJ8</accession>
<proteinExistence type="predicted"/>
<dbReference type="Pfam" id="PF01841">
    <property type="entry name" value="Transglut_core"/>
    <property type="match status" value="1"/>
</dbReference>
<protein>
    <submittedName>
        <fullName evidence="2">Transglutaminase domain-containing protein</fullName>
    </submittedName>
</protein>
<organism evidence="2 3">
    <name type="scientific">Chryseosolibacter indicus</name>
    <dbReference type="NCBI Taxonomy" id="2782351"/>
    <lineage>
        <taxon>Bacteria</taxon>
        <taxon>Pseudomonadati</taxon>
        <taxon>Bacteroidota</taxon>
        <taxon>Cytophagia</taxon>
        <taxon>Cytophagales</taxon>
        <taxon>Chryseotaleaceae</taxon>
        <taxon>Chryseosolibacter</taxon>
    </lineage>
</organism>
<gene>
    <name evidence="2" type="ORF">KK060_15665</name>
</gene>
<dbReference type="InterPro" id="IPR038765">
    <property type="entry name" value="Papain-like_cys_pep_sf"/>
</dbReference>
<dbReference type="EMBL" id="JAHESD010000038">
    <property type="protein sequence ID" value="MBT1704732.1"/>
    <property type="molecule type" value="Genomic_DNA"/>
</dbReference>
<keyword evidence="3" id="KW-1185">Reference proteome</keyword>
<evidence type="ECO:0000313" key="2">
    <source>
        <dbReference type="EMBL" id="MBT1704732.1"/>
    </source>
</evidence>
<comment type="caution">
    <text evidence="2">The sequence shown here is derived from an EMBL/GenBank/DDBJ whole genome shotgun (WGS) entry which is preliminary data.</text>
</comment>
<dbReference type="SUPFAM" id="SSF54001">
    <property type="entry name" value="Cysteine proteinases"/>
    <property type="match status" value="1"/>
</dbReference>
<reference evidence="2 3" key="1">
    <citation type="submission" date="2021-05" db="EMBL/GenBank/DDBJ databases">
        <title>A Polyphasic approach of four new species of the genus Ohtaekwangia: Ohtaekwangia histidinii sp. nov., Ohtaekwangia cretensis sp. nov., Ohtaekwangia indiensis sp. nov., Ohtaekwangia reichenbachii sp. nov. from diverse environment.</title>
        <authorList>
            <person name="Octaviana S."/>
        </authorList>
    </citation>
    <scope>NUCLEOTIDE SEQUENCE [LARGE SCALE GENOMIC DNA]</scope>
    <source>
        <strain evidence="2 3">PWU20</strain>
    </source>
</reference>
<dbReference type="Gene3D" id="2.60.120.1130">
    <property type="match status" value="1"/>
</dbReference>
<name>A0ABS5VTJ8_9BACT</name>
<sequence>MTPYILKSWILLIFIAISFNAISQKNKEKIASLRNSFKDDKVVATLMQTAYTFAIQRDELVVNEEEEISMISLEPNISGSREIYYHDNKEIISAKFVSGNTSTSSKSCGNYEVESVFYSDAKVCTYPFKFAYAGDEIIFKSTTRYNDPRYFTRVLFNDELGVKQRTIIFNVPLDANVEFVEKNFSGFNIKKATSESGKYKVVTYTVEDLKTSKNEENSLGILYYYPHIVVVTNDFAGKTGRKKIIGSTDDLYRWYAGIVKQVNNDPGALKAEVTRLTASAKTAEEKIKNIYYWVQDNIKYIAFEDGISGFRPEAAQTVLHNRYGDCKGMANLTKEMLKVAGFDARLTWIGTNRIPYTYELPSLAVDNHMICTVIFGEKQYILDPTEKFVALGKHGERIQGKEMLIENGEQFIVRKVPVADAEQNLIVRKEELQLEGDVLKGKGHISIEGEALKNILYISTNVQQDNKKKLFDNLVVSNFSNTDQVSVVNTPEVNRDKALELEYTYGLGNKVTSFDKDIYVEIDWTKSFKNFTIDADRISDYYFNRKIKNRTIKNLKIPAGYRISHLPASIKKVHNDFAFQLSFEQKGGVIIYTNEITVKQGLIKKSDFEAWNTIIKELTESYDDQIVLTKIN</sequence>
<dbReference type="InterPro" id="IPR002931">
    <property type="entry name" value="Transglutaminase-like"/>
</dbReference>
<dbReference type="RefSeq" id="WP_254154688.1">
    <property type="nucleotide sequence ID" value="NZ_JAHESD010000038.1"/>
</dbReference>
<feature type="domain" description="Transglutaminase-like" evidence="1">
    <location>
        <begin position="274"/>
        <end position="348"/>
    </location>
</feature>
<dbReference type="Gene3D" id="3.10.620.30">
    <property type="match status" value="1"/>
</dbReference>
<evidence type="ECO:0000259" key="1">
    <source>
        <dbReference type="Pfam" id="PF01841"/>
    </source>
</evidence>
<dbReference type="Proteomes" id="UP000772618">
    <property type="component" value="Unassembled WGS sequence"/>
</dbReference>